<evidence type="ECO:0000256" key="2">
    <source>
        <dbReference type="ARBA" id="ARBA00022898"/>
    </source>
</evidence>
<geneLocation type="plasmid" evidence="7 8">
    <name>p3</name>
</geneLocation>
<dbReference type="InterPro" id="IPR051446">
    <property type="entry name" value="HTH_trans_reg/aminotransferase"/>
</dbReference>
<dbReference type="GO" id="GO:0003700">
    <property type="term" value="F:DNA-binding transcription factor activity"/>
    <property type="evidence" value="ECO:0007669"/>
    <property type="project" value="InterPro"/>
</dbReference>
<dbReference type="PANTHER" id="PTHR46577:SF1">
    <property type="entry name" value="HTH-TYPE TRANSCRIPTIONAL REGULATORY PROTEIN GABR"/>
    <property type="match status" value="1"/>
</dbReference>
<dbReference type="GO" id="GO:0003677">
    <property type="term" value="F:DNA binding"/>
    <property type="evidence" value="ECO:0007669"/>
    <property type="project" value="UniProtKB-KW"/>
</dbReference>
<dbReference type="GO" id="GO:0008483">
    <property type="term" value="F:transaminase activity"/>
    <property type="evidence" value="ECO:0007669"/>
    <property type="project" value="UniProtKB-KW"/>
</dbReference>
<protein>
    <submittedName>
        <fullName evidence="7">PLP-dependent aminotransferase family protein</fullName>
    </submittedName>
</protein>
<keyword evidence="7" id="KW-0614">Plasmid</keyword>
<gene>
    <name evidence="7" type="ORF">KM031_20795</name>
</gene>
<keyword evidence="8" id="KW-1185">Reference proteome</keyword>
<dbReference type="InterPro" id="IPR000524">
    <property type="entry name" value="Tscrpt_reg_HTH_GntR"/>
</dbReference>
<accession>A0A975S3M1</accession>
<proteinExistence type="inferred from homology"/>
<keyword evidence="7" id="KW-0808">Transferase</keyword>
<keyword evidence="3" id="KW-0805">Transcription regulation</keyword>
<evidence type="ECO:0000256" key="1">
    <source>
        <dbReference type="ARBA" id="ARBA00005384"/>
    </source>
</evidence>
<keyword evidence="4" id="KW-0238">DNA-binding</keyword>
<dbReference type="InterPro" id="IPR036390">
    <property type="entry name" value="WH_DNA-bd_sf"/>
</dbReference>
<dbReference type="SUPFAM" id="SSF46785">
    <property type="entry name" value="Winged helix' DNA-binding domain"/>
    <property type="match status" value="1"/>
</dbReference>
<organism evidence="7 8">
    <name type="scientific">Gemmobacter fulvus</name>
    <dbReference type="NCBI Taxonomy" id="2840474"/>
    <lineage>
        <taxon>Bacteria</taxon>
        <taxon>Pseudomonadati</taxon>
        <taxon>Pseudomonadota</taxon>
        <taxon>Alphaproteobacteria</taxon>
        <taxon>Rhodobacterales</taxon>
        <taxon>Paracoccaceae</taxon>
        <taxon>Gemmobacter</taxon>
    </lineage>
</organism>
<reference evidence="7" key="1">
    <citation type="submission" date="2021-06" db="EMBL/GenBank/DDBJ databases">
        <authorList>
            <person name="Lee C.-S."/>
            <person name="Jin L."/>
        </authorList>
    </citation>
    <scope>NUCLEOTIDE SEQUENCE</scope>
    <source>
        <strain evidence="7">Con5</strain>
        <plasmid evidence="7">p3</plasmid>
    </source>
</reference>
<feature type="domain" description="HTH gntR-type" evidence="6">
    <location>
        <begin position="22"/>
        <end position="90"/>
    </location>
</feature>
<dbReference type="InterPro" id="IPR004839">
    <property type="entry name" value="Aminotransferase_I/II_large"/>
</dbReference>
<evidence type="ECO:0000313" key="8">
    <source>
        <dbReference type="Proteomes" id="UP000679352"/>
    </source>
</evidence>
<dbReference type="InterPro" id="IPR015421">
    <property type="entry name" value="PyrdxlP-dep_Trfase_major"/>
</dbReference>
<dbReference type="RefSeq" id="WP_215507097.1">
    <property type="nucleotide sequence ID" value="NZ_CP076364.1"/>
</dbReference>
<evidence type="ECO:0000313" key="7">
    <source>
        <dbReference type="EMBL" id="QWK92857.1"/>
    </source>
</evidence>
<dbReference type="CDD" id="cd00609">
    <property type="entry name" value="AAT_like"/>
    <property type="match status" value="1"/>
</dbReference>
<dbReference type="KEGG" id="gfu:KM031_20795"/>
<keyword evidence="5" id="KW-0804">Transcription</keyword>
<evidence type="ECO:0000256" key="5">
    <source>
        <dbReference type="ARBA" id="ARBA00023163"/>
    </source>
</evidence>
<dbReference type="SUPFAM" id="SSF53383">
    <property type="entry name" value="PLP-dependent transferases"/>
    <property type="match status" value="1"/>
</dbReference>
<evidence type="ECO:0000256" key="3">
    <source>
        <dbReference type="ARBA" id="ARBA00023015"/>
    </source>
</evidence>
<comment type="similarity">
    <text evidence="1">In the C-terminal section; belongs to the class-I pyridoxal-phosphate-dependent aminotransferase family.</text>
</comment>
<dbReference type="SMART" id="SM00345">
    <property type="entry name" value="HTH_GNTR"/>
    <property type="match status" value="1"/>
</dbReference>
<keyword evidence="7" id="KW-0032">Aminotransferase</keyword>
<evidence type="ECO:0000259" key="6">
    <source>
        <dbReference type="PROSITE" id="PS50949"/>
    </source>
</evidence>
<sequence length="501" mass="54405">MFRHTQLETVKAWLIHPDYAGLPLHSRIQRAIRQLILDGALAAGKPLPATRGLAASLSVSRDTVENAYGQLHAEGFVIRRVGSGSFVAPINDLLPVAPRTRPPSRETDAIRAGLSARGAAMVVHGGTHSGGPVRLFQQGLPETRNFPIRIWERLERQVLKEHGTAALVMTDPQGARPLRQAIADYVNLERGARATADRVLILTSSQQAMALTANLLLDPGERIFVEDPGYHGARQAFAAAGAVPVPVPLDREGLIVRQMFDRADKARVVSLTPSHQFPTGATLSLERRLALIDWAARRGGWIIEDDYDSEFHYAGRPTACVQGLDPHDRTIYIGTFTKSLFPGLRIGYLILPPDLVAPFTIARTQQDGHPASIAQLVLARFIQGGHFGAHIRLMRNIYAERMRILARLIEKDLAGLVEARVPSGGLQMPCLLTCDLAEARVVNAAARAGLGLTGLTALHATARPQPGFLMGFAAFTPTELESGVHILARVLHDLKTAAHPD</sequence>
<dbReference type="GO" id="GO:0030170">
    <property type="term" value="F:pyridoxal phosphate binding"/>
    <property type="evidence" value="ECO:0007669"/>
    <property type="project" value="InterPro"/>
</dbReference>
<dbReference type="Gene3D" id="1.10.10.10">
    <property type="entry name" value="Winged helix-like DNA-binding domain superfamily/Winged helix DNA-binding domain"/>
    <property type="match status" value="1"/>
</dbReference>
<dbReference type="PROSITE" id="PS50949">
    <property type="entry name" value="HTH_GNTR"/>
    <property type="match status" value="1"/>
</dbReference>
<dbReference type="EMBL" id="CP076364">
    <property type="protein sequence ID" value="QWK92857.1"/>
    <property type="molecule type" value="Genomic_DNA"/>
</dbReference>
<dbReference type="Pfam" id="PF00155">
    <property type="entry name" value="Aminotran_1_2"/>
    <property type="match status" value="1"/>
</dbReference>
<name>A0A975S3M1_9RHOB</name>
<keyword evidence="2" id="KW-0663">Pyridoxal phosphate</keyword>
<evidence type="ECO:0000256" key="4">
    <source>
        <dbReference type="ARBA" id="ARBA00023125"/>
    </source>
</evidence>
<dbReference type="Proteomes" id="UP000679352">
    <property type="component" value="Plasmid p3"/>
</dbReference>
<dbReference type="Gene3D" id="3.40.640.10">
    <property type="entry name" value="Type I PLP-dependent aspartate aminotransferase-like (Major domain)"/>
    <property type="match status" value="1"/>
</dbReference>
<dbReference type="AlphaFoldDB" id="A0A975S3M1"/>
<dbReference type="PRINTS" id="PR00035">
    <property type="entry name" value="HTHGNTR"/>
</dbReference>
<dbReference type="Pfam" id="PF00392">
    <property type="entry name" value="GntR"/>
    <property type="match status" value="1"/>
</dbReference>
<dbReference type="InterPro" id="IPR015424">
    <property type="entry name" value="PyrdxlP-dep_Trfase"/>
</dbReference>
<dbReference type="PANTHER" id="PTHR46577">
    <property type="entry name" value="HTH-TYPE TRANSCRIPTIONAL REGULATORY PROTEIN GABR"/>
    <property type="match status" value="1"/>
</dbReference>
<dbReference type="CDD" id="cd07377">
    <property type="entry name" value="WHTH_GntR"/>
    <property type="match status" value="1"/>
</dbReference>
<dbReference type="InterPro" id="IPR036388">
    <property type="entry name" value="WH-like_DNA-bd_sf"/>
</dbReference>